<dbReference type="Proteomes" id="UP000188929">
    <property type="component" value="Unassembled WGS sequence"/>
</dbReference>
<keyword evidence="3 8" id="KW-0238">DNA-binding</keyword>
<dbReference type="OrthoDB" id="154278at2"/>
<dbReference type="Pfam" id="PF00072">
    <property type="entry name" value="Response_reg"/>
    <property type="match status" value="1"/>
</dbReference>
<dbReference type="PRINTS" id="PR00038">
    <property type="entry name" value="HTHLUXR"/>
</dbReference>
<keyword evidence="9" id="KW-1185">Reference proteome</keyword>
<dbReference type="SMART" id="SM00448">
    <property type="entry name" value="REC"/>
    <property type="match status" value="1"/>
</dbReference>
<proteinExistence type="predicted"/>
<dbReference type="CDD" id="cd06170">
    <property type="entry name" value="LuxR_C_like"/>
    <property type="match status" value="1"/>
</dbReference>
<keyword evidence="4" id="KW-0804">Transcription</keyword>
<evidence type="ECO:0000259" key="6">
    <source>
        <dbReference type="PROSITE" id="PS50043"/>
    </source>
</evidence>
<sequence>MTGPRTAPAPIRVLIVDDDEIVRAGFSALLETRDDLVVVGTARDGRDAVHVARVRRPDVVLMDVRMPVVDGIAATRLITGTLSPAPRVIVLTTFDLDEYVYDALSAGASGFLLKDVPATTLFDAVRVVAHGDALLTPDVTRRLIDEFARVRPRFRPDRLAQLTTREVDVLRLLAAGRSNPEIAALLHISNETVKTHVSSVLTKLEARDRTQAVIAAYEAGLVRPGAP</sequence>
<keyword evidence="2" id="KW-0805">Transcription regulation</keyword>
<dbReference type="SUPFAM" id="SSF52172">
    <property type="entry name" value="CheY-like"/>
    <property type="match status" value="1"/>
</dbReference>
<dbReference type="GO" id="GO:0000160">
    <property type="term" value="P:phosphorelay signal transduction system"/>
    <property type="evidence" value="ECO:0007669"/>
    <property type="project" value="InterPro"/>
</dbReference>
<dbReference type="InterPro" id="IPR016032">
    <property type="entry name" value="Sig_transdc_resp-reg_C-effctor"/>
</dbReference>
<evidence type="ECO:0000313" key="8">
    <source>
        <dbReference type="EMBL" id="ONH21798.1"/>
    </source>
</evidence>
<dbReference type="STRING" id="1834516.BL253_37835"/>
<feature type="modified residue" description="4-aspartylphosphate" evidence="5">
    <location>
        <position position="63"/>
    </location>
</feature>
<dbReference type="CDD" id="cd17535">
    <property type="entry name" value="REC_NarL-like"/>
    <property type="match status" value="1"/>
</dbReference>
<dbReference type="InterPro" id="IPR039420">
    <property type="entry name" value="WalR-like"/>
</dbReference>
<feature type="domain" description="HTH luxR-type" evidence="6">
    <location>
        <begin position="155"/>
        <end position="220"/>
    </location>
</feature>
<dbReference type="RefSeq" id="WP_076823061.1">
    <property type="nucleotide sequence ID" value="NZ_MOMC01000147.1"/>
</dbReference>
<evidence type="ECO:0000256" key="4">
    <source>
        <dbReference type="ARBA" id="ARBA00023163"/>
    </source>
</evidence>
<reference evidence="9" key="1">
    <citation type="submission" date="2016-10" db="EMBL/GenBank/DDBJ databases">
        <title>Frankia sp. NRRL B-16386 Genome sequencing.</title>
        <authorList>
            <person name="Ghodhbane-Gtari F."/>
            <person name="Swanson E."/>
            <person name="Gueddou A."/>
            <person name="Hezbri K."/>
            <person name="Ktari K."/>
            <person name="Nouioui I."/>
            <person name="Morris K."/>
            <person name="Simpson S."/>
            <person name="Abebe-Akele F."/>
            <person name="Thomas K."/>
            <person name="Gtari M."/>
            <person name="Tisa L.S."/>
        </authorList>
    </citation>
    <scope>NUCLEOTIDE SEQUENCE [LARGE SCALE GENOMIC DNA]</scope>
    <source>
        <strain evidence="9">NRRL B-16386</strain>
    </source>
</reference>
<name>A0A1V2HYW6_9ACTN</name>
<dbReference type="PROSITE" id="PS00622">
    <property type="entry name" value="HTH_LUXR_1"/>
    <property type="match status" value="1"/>
</dbReference>
<evidence type="ECO:0000256" key="3">
    <source>
        <dbReference type="ARBA" id="ARBA00023125"/>
    </source>
</evidence>
<dbReference type="InterPro" id="IPR058245">
    <property type="entry name" value="NreC/VraR/RcsB-like_REC"/>
</dbReference>
<dbReference type="GO" id="GO:0003677">
    <property type="term" value="F:DNA binding"/>
    <property type="evidence" value="ECO:0007669"/>
    <property type="project" value="UniProtKB-KW"/>
</dbReference>
<dbReference type="GO" id="GO:0006355">
    <property type="term" value="P:regulation of DNA-templated transcription"/>
    <property type="evidence" value="ECO:0007669"/>
    <property type="project" value="InterPro"/>
</dbReference>
<evidence type="ECO:0000259" key="7">
    <source>
        <dbReference type="PROSITE" id="PS50110"/>
    </source>
</evidence>
<dbReference type="PROSITE" id="PS50110">
    <property type="entry name" value="RESPONSE_REGULATORY"/>
    <property type="match status" value="1"/>
</dbReference>
<dbReference type="Pfam" id="PF00196">
    <property type="entry name" value="GerE"/>
    <property type="match status" value="1"/>
</dbReference>
<feature type="domain" description="Response regulatory" evidence="7">
    <location>
        <begin position="12"/>
        <end position="129"/>
    </location>
</feature>
<organism evidence="8 9">
    <name type="scientific">Pseudofrankia asymbiotica</name>
    <dbReference type="NCBI Taxonomy" id="1834516"/>
    <lineage>
        <taxon>Bacteria</taxon>
        <taxon>Bacillati</taxon>
        <taxon>Actinomycetota</taxon>
        <taxon>Actinomycetes</taxon>
        <taxon>Frankiales</taxon>
        <taxon>Frankiaceae</taxon>
        <taxon>Pseudofrankia</taxon>
    </lineage>
</organism>
<evidence type="ECO:0000256" key="1">
    <source>
        <dbReference type="ARBA" id="ARBA00022553"/>
    </source>
</evidence>
<gene>
    <name evidence="8" type="ORF">BL253_37835</name>
</gene>
<comment type="caution">
    <text evidence="8">The sequence shown here is derived from an EMBL/GenBank/DDBJ whole genome shotgun (WGS) entry which is preliminary data.</text>
</comment>
<dbReference type="PANTHER" id="PTHR43214">
    <property type="entry name" value="TWO-COMPONENT RESPONSE REGULATOR"/>
    <property type="match status" value="1"/>
</dbReference>
<dbReference type="EMBL" id="MOMC01000147">
    <property type="protein sequence ID" value="ONH21798.1"/>
    <property type="molecule type" value="Genomic_DNA"/>
</dbReference>
<evidence type="ECO:0000256" key="2">
    <source>
        <dbReference type="ARBA" id="ARBA00023015"/>
    </source>
</evidence>
<dbReference type="PANTHER" id="PTHR43214:SF24">
    <property type="entry name" value="TRANSCRIPTIONAL REGULATORY PROTEIN NARL-RELATED"/>
    <property type="match status" value="1"/>
</dbReference>
<keyword evidence="1 5" id="KW-0597">Phosphoprotein</keyword>
<dbReference type="Gene3D" id="3.40.50.2300">
    <property type="match status" value="1"/>
</dbReference>
<dbReference type="InterPro" id="IPR000792">
    <property type="entry name" value="Tscrpt_reg_LuxR_C"/>
</dbReference>
<evidence type="ECO:0000313" key="9">
    <source>
        <dbReference type="Proteomes" id="UP000188929"/>
    </source>
</evidence>
<dbReference type="SMART" id="SM00421">
    <property type="entry name" value="HTH_LUXR"/>
    <property type="match status" value="1"/>
</dbReference>
<dbReference type="SUPFAM" id="SSF46894">
    <property type="entry name" value="C-terminal effector domain of the bipartite response regulators"/>
    <property type="match status" value="1"/>
</dbReference>
<dbReference type="AlphaFoldDB" id="A0A1V2HYW6"/>
<dbReference type="PROSITE" id="PS50043">
    <property type="entry name" value="HTH_LUXR_2"/>
    <property type="match status" value="1"/>
</dbReference>
<accession>A0A1V2HYW6</accession>
<protein>
    <submittedName>
        <fullName evidence="8">DNA-binding response regulator</fullName>
    </submittedName>
</protein>
<dbReference type="InterPro" id="IPR011006">
    <property type="entry name" value="CheY-like_superfamily"/>
</dbReference>
<dbReference type="InterPro" id="IPR001789">
    <property type="entry name" value="Sig_transdc_resp-reg_receiver"/>
</dbReference>
<evidence type="ECO:0000256" key="5">
    <source>
        <dbReference type="PROSITE-ProRule" id="PRU00169"/>
    </source>
</evidence>